<dbReference type="AlphaFoldDB" id="A0A0L6VVP1"/>
<name>A0A0L6VVP1_9BASI</name>
<feature type="region of interest" description="Disordered" evidence="1">
    <location>
        <begin position="27"/>
        <end position="65"/>
    </location>
</feature>
<evidence type="ECO:0000256" key="1">
    <source>
        <dbReference type="SAM" id="MobiDB-lite"/>
    </source>
</evidence>
<sequence>CHSFSFHPKRLADPIVHVAARPGSLYISPYSPSDDRPPSSDDDPTLAPMSPLDPAPPAFKRPRSNPLVSSLPSYLDMNPTEIHKLLHDGRQIPSPFAYTAVQLGEIAYDVFAAIVDYFQMYSPSSDQEAAARVHLITQVQDHFNVFLKSDAA</sequence>
<gene>
    <name evidence="2" type="ORF">VP01_10446g1</name>
</gene>
<keyword evidence="3" id="KW-1185">Reference proteome</keyword>
<evidence type="ECO:0000313" key="3">
    <source>
        <dbReference type="Proteomes" id="UP000037035"/>
    </source>
</evidence>
<dbReference type="Proteomes" id="UP000037035">
    <property type="component" value="Unassembled WGS sequence"/>
</dbReference>
<dbReference type="VEuPathDB" id="FungiDB:VP01_10446g1"/>
<reference evidence="2 3" key="1">
    <citation type="submission" date="2015-08" db="EMBL/GenBank/DDBJ databases">
        <title>Next Generation Sequencing and Analysis of the Genome of Puccinia sorghi L Schw, the Causal Agent of Maize Common Rust.</title>
        <authorList>
            <person name="Rochi L."/>
            <person name="Burguener G."/>
            <person name="Darino M."/>
            <person name="Turjanski A."/>
            <person name="Kreff E."/>
            <person name="Dieguez M.J."/>
            <person name="Sacco F."/>
        </authorList>
    </citation>
    <scope>NUCLEOTIDE SEQUENCE [LARGE SCALE GENOMIC DNA]</scope>
    <source>
        <strain evidence="2 3">RO10H11247</strain>
    </source>
</reference>
<evidence type="ECO:0000313" key="2">
    <source>
        <dbReference type="EMBL" id="KNZ64295.1"/>
    </source>
</evidence>
<proteinExistence type="predicted"/>
<comment type="caution">
    <text evidence="2">The sequence shown here is derived from an EMBL/GenBank/DDBJ whole genome shotgun (WGS) entry which is preliminary data.</text>
</comment>
<dbReference type="EMBL" id="LAVV01000495">
    <property type="protein sequence ID" value="KNZ64295.1"/>
    <property type="molecule type" value="Genomic_DNA"/>
</dbReference>
<protein>
    <submittedName>
        <fullName evidence="2">Uncharacterized protein</fullName>
    </submittedName>
</protein>
<feature type="non-terminal residue" evidence="2">
    <location>
        <position position="1"/>
    </location>
</feature>
<dbReference type="OrthoDB" id="2499434at2759"/>
<organism evidence="2 3">
    <name type="scientific">Puccinia sorghi</name>
    <dbReference type="NCBI Taxonomy" id="27349"/>
    <lineage>
        <taxon>Eukaryota</taxon>
        <taxon>Fungi</taxon>
        <taxon>Dikarya</taxon>
        <taxon>Basidiomycota</taxon>
        <taxon>Pucciniomycotina</taxon>
        <taxon>Pucciniomycetes</taxon>
        <taxon>Pucciniales</taxon>
        <taxon>Pucciniaceae</taxon>
        <taxon>Puccinia</taxon>
    </lineage>
</organism>
<accession>A0A0L6VVP1</accession>